<dbReference type="OrthoDB" id="280053at2"/>
<accession>A0A5C4MT30</accession>
<evidence type="ECO:0000313" key="2">
    <source>
        <dbReference type="Proteomes" id="UP000305887"/>
    </source>
</evidence>
<dbReference type="Proteomes" id="UP000305887">
    <property type="component" value="Unassembled WGS sequence"/>
</dbReference>
<name>A0A5C4MT30_9RHOB</name>
<evidence type="ECO:0000313" key="1">
    <source>
        <dbReference type="EMBL" id="TNC47482.1"/>
    </source>
</evidence>
<dbReference type="SUPFAM" id="SSF53474">
    <property type="entry name" value="alpha/beta-Hydrolases"/>
    <property type="match status" value="1"/>
</dbReference>
<keyword evidence="2" id="KW-1185">Reference proteome</keyword>
<dbReference type="Gene3D" id="3.40.50.1820">
    <property type="entry name" value="alpha/beta hydrolase"/>
    <property type="match status" value="1"/>
</dbReference>
<gene>
    <name evidence="1" type="ORF">FHG66_16515</name>
</gene>
<reference evidence="1 2" key="1">
    <citation type="submission" date="2019-06" db="EMBL/GenBank/DDBJ databases">
        <title>YIM 131921 draft genome.</title>
        <authorList>
            <person name="Jiang L."/>
        </authorList>
    </citation>
    <scope>NUCLEOTIDE SEQUENCE [LARGE SCALE GENOMIC DNA]</scope>
    <source>
        <strain evidence="1 2">YIM 131921</strain>
    </source>
</reference>
<dbReference type="EMBL" id="VDFU01000025">
    <property type="protein sequence ID" value="TNC47482.1"/>
    <property type="molecule type" value="Genomic_DNA"/>
</dbReference>
<comment type="caution">
    <text evidence="1">The sequence shown here is derived from an EMBL/GenBank/DDBJ whole genome shotgun (WGS) entry which is preliminary data.</text>
</comment>
<organism evidence="1 2">
    <name type="scientific">Rubellimicrobium rubrum</name>
    <dbReference type="NCBI Taxonomy" id="2585369"/>
    <lineage>
        <taxon>Bacteria</taxon>
        <taxon>Pseudomonadati</taxon>
        <taxon>Pseudomonadota</taxon>
        <taxon>Alphaproteobacteria</taxon>
        <taxon>Rhodobacterales</taxon>
        <taxon>Roseobacteraceae</taxon>
        <taxon>Rubellimicrobium</taxon>
    </lineage>
</organism>
<dbReference type="RefSeq" id="WP_139078155.1">
    <property type="nucleotide sequence ID" value="NZ_VDFU01000025.1"/>
</dbReference>
<dbReference type="InterPro" id="IPR029058">
    <property type="entry name" value="AB_hydrolase_fold"/>
</dbReference>
<dbReference type="AlphaFoldDB" id="A0A5C4MT30"/>
<proteinExistence type="predicted"/>
<sequence length="439" mass="46340">MVIEHHEIEFTRDGRVFDEAQVTGLLEKAGGYTDLLVLCHGWNNDKAEASALFDRLTKSLERVTAANLVSGLEDRRMGALRVFWPSKKFADEDLIPGGGAASATHENDEALARLLEAMKHDPETLGGTERNEIREALLSEAQALAPSLSEDPAARERFVAILRSVLDPAEAHADDGSDAFFTRPADELFAGLNGQVVAPGAPKAGGATGVGSGGAAGLGDFLGGVGAAARRLANYTTYYGMKSRAGIVGRVGLAPVLRRLRDRHPTLRLHLVGHSFGGRLVTVAAHDLPPRTHGVTLSLLQAAFSHNGLADNFDENGRDGAFRALLAERRASGPILITHTKNDTAVGIAYPLASRIARQAAAALGDENDPYGGMGRNGAQHTPEVEETSTLLEEAGQDYGFEAGKVYNLRADRFVSSHSDVGGNQVASAILMAVAATGA</sequence>
<protein>
    <submittedName>
        <fullName evidence="1">Lipase family protein</fullName>
    </submittedName>
</protein>